<keyword evidence="1" id="KW-1133">Transmembrane helix</keyword>
<proteinExistence type="predicted"/>
<evidence type="ECO:0000313" key="3">
    <source>
        <dbReference type="Proteomes" id="UP000178574"/>
    </source>
</evidence>
<keyword evidence="1" id="KW-0812">Transmembrane</keyword>
<accession>A0A1G2KEB6</accession>
<keyword evidence="1" id="KW-0472">Membrane</keyword>
<evidence type="ECO:0008006" key="4">
    <source>
        <dbReference type="Google" id="ProtNLM"/>
    </source>
</evidence>
<comment type="caution">
    <text evidence="2">The sequence shown here is derived from an EMBL/GenBank/DDBJ whole genome shotgun (WGS) entry which is preliminary data.</text>
</comment>
<reference evidence="2 3" key="1">
    <citation type="journal article" date="2016" name="Nat. Commun.">
        <title>Thousands of microbial genomes shed light on interconnected biogeochemical processes in an aquifer system.</title>
        <authorList>
            <person name="Anantharaman K."/>
            <person name="Brown C.T."/>
            <person name="Hug L.A."/>
            <person name="Sharon I."/>
            <person name="Castelle C.J."/>
            <person name="Probst A.J."/>
            <person name="Thomas B.C."/>
            <person name="Singh A."/>
            <person name="Wilkins M.J."/>
            <person name="Karaoz U."/>
            <person name="Brodie E.L."/>
            <person name="Williams K.H."/>
            <person name="Hubbard S.S."/>
            <person name="Banfield J.F."/>
        </authorList>
    </citation>
    <scope>NUCLEOTIDE SEQUENCE [LARGE SCALE GENOMIC DNA]</scope>
</reference>
<sequence length="633" mass="70260">MAKLEELESELYREEGKEDLEKRSRKKIFLSLPSSHLPHAWKEGEDEGEQAPRIPIFERRMTKILVGVFLSLVAIGGSFSLYLYFGSRPQEVEIRVEAREEIESGETLTIAIPYKNVSRAPLREIELTIILPPGTRIKEGGSEYEAPVRIAKSLSDLAPGEDRLEEITVRMFGREGDSGKTEVSLGYRPENVSARFTANASQFFRIVRVPLGVTWEIPDTLSEGQDVNMLVRYSSNSRDTFENLSLRIDFPPGFAFEDANPKPSEGTSIWNIGTLRSGGSGVIAIRGKITGEEGEIKTFRGGVGVYRYDLKSWTPYFDSFHEAKIAITPLVVRGRLDESRVSSINVGDLLRFEIQYQNNTPYPLKDVIVKSEISGSILEFQTMNISQGGVFDFPSRSIIWGPANHAQFRELPPGGAGVLTFFINTKQSPPVRTAEDKNLVVRLASHIEASGVPRELIGTDLAHDDVIEFKVNSKILFSGKALYTYSSLRNSGPVPPRVGQKTTYAVLWEIRNFTNGLKNAEVKTSLPPNVKWENAFIPSDRNIIYTQSSGEVKWKIGTIEAGKGVLTPALTAAFRVSIIPSEVDVGLPITLVNQSTFTADDDFTGKHAEMFLPLFTTQIPDDPIQRDGGAVKP</sequence>
<name>A0A1G2KEB6_9BACT</name>
<feature type="transmembrane region" description="Helical" evidence="1">
    <location>
        <begin position="64"/>
        <end position="85"/>
    </location>
</feature>
<gene>
    <name evidence="2" type="ORF">A2847_00940</name>
</gene>
<dbReference type="EMBL" id="MHQD01000006">
    <property type="protein sequence ID" value="OGZ96790.1"/>
    <property type="molecule type" value="Genomic_DNA"/>
</dbReference>
<dbReference type="AlphaFoldDB" id="A0A1G2KEB6"/>
<dbReference type="Proteomes" id="UP000178574">
    <property type="component" value="Unassembled WGS sequence"/>
</dbReference>
<evidence type="ECO:0000256" key="1">
    <source>
        <dbReference type="SAM" id="Phobius"/>
    </source>
</evidence>
<organism evidence="2 3">
    <name type="scientific">Candidatus Sungbacteria bacterium RIFCSPHIGHO2_01_FULL_50_25</name>
    <dbReference type="NCBI Taxonomy" id="1802265"/>
    <lineage>
        <taxon>Bacteria</taxon>
        <taxon>Candidatus Sungiibacteriota</taxon>
    </lineage>
</organism>
<evidence type="ECO:0000313" key="2">
    <source>
        <dbReference type="EMBL" id="OGZ96790.1"/>
    </source>
</evidence>
<protein>
    <recommendedName>
        <fullName evidence="4">DUF11 domain-containing protein</fullName>
    </recommendedName>
</protein>